<keyword evidence="5 6" id="KW-0472">Membrane</keyword>
<comment type="caution">
    <text evidence="8">The sequence shown here is derived from an EMBL/GenBank/DDBJ whole genome shotgun (WGS) entry which is preliminary data.</text>
</comment>
<evidence type="ECO:0000256" key="4">
    <source>
        <dbReference type="ARBA" id="ARBA00022989"/>
    </source>
</evidence>
<feature type="transmembrane region" description="Helical" evidence="6">
    <location>
        <begin position="110"/>
        <end position="133"/>
    </location>
</feature>
<dbReference type="RefSeq" id="WP_046971336.1">
    <property type="nucleotide sequence ID" value="NZ_JPLA01000020.1"/>
</dbReference>
<feature type="transmembrane region" description="Helical" evidence="6">
    <location>
        <begin position="145"/>
        <end position="164"/>
    </location>
</feature>
<evidence type="ECO:0000313" key="9">
    <source>
        <dbReference type="Proteomes" id="UP000035481"/>
    </source>
</evidence>
<gene>
    <name evidence="8" type="ORF">Y882_07930</name>
</gene>
<organism evidence="8 9">
    <name type="scientific">Dyella japonica DSM 16301</name>
    <dbReference type="NCBI Taxonomy" id="1440762"/>
    <lineage>
        <taxon>Bacteria</taxon>
        <taxon>Pseudomonadati</taxon>
        <taxon>Pseudomonadota</taxon>
        <taxon>Gammaproteobacteria</taxon>
        <taxon>Lysobacterales</taxon>
        <taxon>Rhodanobacteraceae</taxon>
        <taxon>Dyella</taxon>
    </lineage>
</organism>
<feature type="transmembrane region" description="Helical" evidence="6">
    <location>
        <begin position="36"/>
        <end position="56"/>
    </location>
</feature>
<reference evidence="8 9" key="1">
    <citation type="journal article" date="2015" name="Antonie Van Leeuwenhoek">
        <title>A phylogenomic and molecular marker based taxonomic framework for the order Xanthomonadales: proposal to transfer the families Algiphilaceae and Solimonadaceae to the order Nevskiales ord. nov. and to create a new family within the order Xanthomonadales, the family Rhodanobacteraceae fam. nov., containing the genus Rhodanobacter and its closest relatives.</title>
        <authorList>
            <person name="Naushad S."/>
            <person name="Adeolu M."/>
            <person name="Wong S."/>
            <person name="Sohail M."/>
            <person name="Schellhorn H.E."/>
            <person name="Gupta R.S."/>
        </authorList>
    </citation>
    <scope>NUCLEOTIDE SEQUENCE [LARGE SCALE GENOMIC DNA]</scope>
    <source>
        <strain evidence="8 9">DSM 16301</strain>
    </source>
</reference>
<evidence type="ECO:0000256" key="6">
    <source>
        <dbReference type="SAM" id="Phobius"/>
    </source>
</evidence>
<accession>A0A0G9H4Y4</accession>
<evidence type="ECO:0000256" key="5">
    <source>
        <dbReference type="ARBA" id="ARBA00023136"/>
    </source>
</evidence>
<feature type="domain" description="Sulfatase N-terminal" evidence="7">
    <location>
        <begin position="239"/>
        <end position="504"/>
    </location>
</feature>
<dbReference type="InterPro" id="IPR000917">
    <property type="entry name" value="Sulfatase_N"/>
</dbReference>
<dbReference type="SUPFAM" id="SSF53649">
    <property type="entry name" value="Alkaline phosphatase-like"/>
    <property type="match status" value="1"/>
</dbReference>
<evidence type="ECO:0000256" key="1">
    <source>
        <dbReference type="ARBA" id="ARBA00004651"/>
    </source>
</evidence>
<dbReference type="PANTHER" id="PTHR47371">
    <property type="entry name" value="LIPOTEICHOIC ACID SYNTHASE"/>
    <property type="match status" value="1"/>
</dbReference>
<dbReference type="AlphaFoldDB" id="A0A0G9H4Y4"/>
<dbReference type="CDD" id="cd16015">
    <property type="entry name" value="LTA_synthase"/>
    <property type="match status" value="1"/>
</dbReference>
<dbReference type="EMBL" id="JPLA01000020">
    <property type="protein sequence ID" value="KLD64274.1"/>
    <property type="molecule type" value="Genomic_DNA"/>
</dbReference>
<protein>
    <recommendedName>
        <fullName evidence="7">Sulfatase N-terminal domain-containing protein</fullName>
    </recommendedName>
</protein>
<dbReference type="InterPro" id="IPR050448">
    <property type="entry name" value="OpgB/LTA_synthase_biosynth"/>
</dbReference>
<dbReference type="Pfam" id="PF00884">
    <property type="entry name" value="Sulfatase"/>
    <property type="match status" value="1"/>
</dbReference>
<dbReference type="Proteomes" id="UP000035481">
    <property type="component" value="Unassembled WGS sequence"/>
</dbReference>
<dbReference type="PATRIC" id="fig|1440762.4.peg.1070"/>
<sequence>MWRYRVWVVLVAVAATTVGAWWIDRLALKVQVNSYLFSYGFWASSLPVCVLLGALIALTGRAALSSFLSLALMACLCLINAEKIKYLALPLTAFDGYLLKHPDWNTVVLFAHYINAAWLLLGFVLLVAGAVLLWRIERPLLIGRVLVRLGCLAVVLGVGAYLLFGDMGRRAYSEELLGISPASPFLTQFRAGVLGTLLHETDYMGQALDEPIDGRAVKQLKLRLNLPSSDAATFAGIPPDVVVIQSESFFNPDVLEEVPDTTPWLPSLHQATAVGVSGLMTVPTFGGGTLRTEFEVLTGIPLAAYPRMQFPYLQISRDTLPGLPHAFDDAGYRTVAIHGNSGEFWNRRYAFRSLGFSTFVTTHEFKPTGFKDGLFLSDHSMTEEIIAQLQQEQRPTFVFAISIEAHGPYKGAPVNDEAARMAIAMPAGLSRVGRDEFSRYAYHIAAADREFGRLWSYLEHRGRPYVLVFYGDHLPGFEKVYRELRFRNGQPAESQRVPWVAVSNVPGHGSTRNMYAWMLPQTVLELAHVKAPAYFSFAAAAGREAMGEADGADNSQLLDGLYSAARMQLDDAFDDDVDPKVRHAL</sequence>
<evidence type="ECO:0000313" key="8">
    <source>
        <dbReference type="EMBL" id="KLD64274.1"/>
    </source>
</evidence>
<feature type="transmembrane region" description="Helical" evidence="6">
    <location>
        <begin position="63"/>
        <end position="81"/>
    </location>
</feature>
<evidence type="ECO:0000259" key="7">
    <source>
        <dbReference type="Pfam" id="PF00884"/>
    </source>
</evidence>
<dbReference type="Gene3D" id="3.40.720.10">
    <property type="entry name" value="Alkaline Phosphatase, subunit A"/>
    <property type="match status" value="1"/>
</dbReference>
<proteinExistence type="predicted"/>
<keyword evidence="2" id="KW-1003">Cell membrane</keyword>
<evidence type="ECO:0000256" key="3">
    <source>
        <dbReference type="ARBA" id="ARBA00022692"/>
    </source>
</evidence>
<dbReference type="InterPro" id="IPR017850">
    <property type="entry name" value="Alkaline_phosphatase_core_sf"/>
</dbReference>
<dbReference type="PANTHER" id="PTHR47371:SF3">
    <property type="entry name" value="PHOSPHOGLYCEROL TRANSFERASE I"/>
    <property type="match status" value="1"/>
</dbReference>
<evidence type="ECO:0000256" key="2">
    <source>
        <dbReference type="ARBA" id="ARBA00022475"/>
    </source>
</evidence>
<dbReference type="GO" id="GO:0005886">
    <property type="term" value="C:plasma membrane"/>
    <property type="evidence" value="ECO:0007669"/>
    <property type="project" value="UniProtKB-SubCell"/>
</dbReference>
<name>A0A0G9H4Y4_9GAMM</name>
<keyword evidence="3 6" id="KW-0812">Transmembrane</keyword>
<keyword evidence="4 6" id="KW-1133">Transmembrane helix</keyword>
<comment type="subcellular location">
    <subcellularLocation>
        <location evidence="1">Cell membrane</location>
        <topology evidence="1">Multi-pass membrane protein</topology>
    </subcellularLocation>
</comment>